<accession>A0AAX4P730</accession>
<dbReference type="EMBL" id="CP151505">
    <property type="protein sequence ID" value="WZN61898.1"/>
    <property type="molecule type" value="Genomic_DNA"/>
</dbReference>
<reference evidence="1 2" key="1">
    <citation type="submission" date="2024-03" db="EMBL/GenBank/DDBJ databases">
        <title>Complete genome sequence of the green alga Chloropicon roscoffensis RCC1871.</title>
        <authorList>
            <person name="Lemieux C."/>
            <person name="Pombert J.-F."/>
            <person name="Otis C."/>
            <person name="Turmel M."/>
        </authorList>
    </citation>
    <scope>NUCLEOTIDE SEQUENCE [LARGE SCALE GENOMIC DNA]</scope>
    <source>
        <strain evidence="1 2">RCC1871</strain>
    </source>
</reference>
<sequence>MSPSRAACVFAQTGSVDGVQLVCSRHPCLALPHLCQVLSSFPESSDVDLWAPLLDLLVVEPRPERPDDPKCESGAALEASGLVGALQAEGGAELEAWVTDNVFSHSSACAPPSRVEVEGWALRRVLDFVREGCLSNARKFAAAARARLGVCLDGPSGFVDALELGLVRYDADCDLFLSLGPRDALACLLEQSQDDTLRRDFDRVAAPFLAGLGGEAEAVALDLAQGEFEGRPAWAIGFLACAARSGSPAKVDGQACASKALEQLRSKPGVGGWAELFGHLSSLLSCLGEGADPALVREVKALCGRVQCARLLAKHGLRVDISALEGYASDREGTERTLLRSLASRAAARGNSSDGYWDELFCDATAACDLVYGSADADKVLAEFCGVLLRSGKFLLAERFLDGRDGQRLSEDACGKVCVSAARELFFSSSSFGNRECAQAKQCLLAAPRPSEQELKRFKAIEALASLSPAPLSPRDFKHVRDARQALTVLAEAWPGLHQGGIGVVAAARDLGMPETEAELAVAECALEAGELAYCLDKAAAFVDENDATAANFVFGLVRALDEGAGIEGFEVDPSFVAELCAFALCHCAEGRMEALVKVLGRAAAKIDGPAGARAGLAPSDGPKLWVEGPGAVAVSGLLGLGSGEEAKEAAARAARAASSLARVERVVAAALAAAAARAGAPDAAAMTPSECRSYLGAQGGGADLEDWCQRLDACFEVSRAVGGAGDHLRAGALVAGGAAERESAVEEAAASACRLCQDDASAAAALPSLVALGLACCQDAGGALLGCAREAFPQGRGGTRLTLALCSAVERKEALSNGSVARLVDALGGPIYDGLRETDAISTLCVLRVVRSCLGRSGSMAAGVGMGSLRGLDAADLEALEHVAALAMWTERPVDVKRVLGGGPAGLLAEVSRHATRDNVCGFACLAQALGLSQRWCELHGTATSTSDVFLCQLERELSDPPARDATSDFLDHAAPLLCDEARLGALELASSEASRRDQESDLARHLSSSLVTERARVSLDARTSTSLSREHRDLLERGRAAGIDELRAALSDLSCLGVDLCSVAFAASAYGTLGGSDPDGARDGLKRALLGGCERAVAESRWGDEGEAGLEPFALLARSLEAMDRDCLAGVDLGFDFWALVQELRLESWRRVQAALSREEAESGGGSPRLQGHVLSVSAMAARWDGFAKPSDDVGGAGFDALLLVSKSNEVLDMHWPGGPRCGRDDLEDAASASSTFARLCSLALSPPHLAALGALLTRWEGEPQFSQEEGGEGPHLAPSLRVALLSRSLALGNPGSTAIVERMLELDDPCVRDEAEALKVFCGLVQESPASPALHKCALLHPQGEVRAASVRRMAAADEEEAGASVDAEVLAMAARVGLLGGLCGSAAFVGAAVSAVSAAARHPGAEAEGAEALAAPLMAAELVSRRQFRQASSLVCAYLRTCPELVTTDAGPYLVERYLKAAATAAGTEPTTFRVEGLDSPLELASGRDQVSRALGELAACW</sequence>
<proteinExistence type="predicted"/>
<dbReference type="PANTHER" id="PTHR15922:SF2">
    <property type="entry name" value="NBAS SUBUNIT OF NRZ TETHERING COMPLEX"/>
    <property type="match status" value="1"/>
</dbReference>
<evidence type="ECO:0000313" key="1">
    <source>
        <dbReference type="EMBL" id="WZN61898.1"/>
    </source>
</evidence>
<protein>
    <recommendedName>
        <fullName evidence="3">Sec39 domain-containing protein</fullName>
    </recommendedName>
</protein>
<keyword evidence="2" id="KW-1185">Reference proteome</keyword>
<evidence type="ECO:0008006" key="3">
    <source>
        <dbReference type="Google" id="ProtNLM"/>
    </source>
</evidence>
<organism evidence="1 2">
    <name type="scientific">Chloropicon roscoffensis</name>
    <dbReference type="NCBI Taxonomy" id="1461544"/>
    <lineage>
        <taxon>Eukaryota</taxon>
        <taxon>Viridiplantae</taxon>
        <taxon>Chlorophyta</taxon>
        <taxon>Chloropicophyceae</taxon>
        <taxon>Chloropicales</taxon>
        <taxon>Chloropicaceae</taxon>
        <taxon>Chloropicon</taxon>
    </lineage>
</organism>
<dbReference type="GO" id="GO:0000149">
    <property type="term" value="F:SNARE binding"/>
    <property type="evidence" value="ECO:0007669"/>
    <property type="project" value="TreeGrafter"/>
</dbReference>
<evidence type="ECO:0000313" key="2">
    <source>
        <dbReference type="Proteomes" id="UP001472866"/>
    </source>
</evidence>
<dbReference type="PANTHER" id="PTHR15922">
    <property type="entry name" value="NEUROBLASTOMA-AMPLIFIED SEQUENCE"/>
    <property type="match status" value="1"/>
</dbReference>
<dbReference type="GO" id="GO:0006890">
    <property type="term" value="P:retrograde vesicle-mediated transport, Golgi to endoplasmic reticulum"/>
    <property type="evidence" value="ECO:0007669"/>
    <property type="project" value="TreeGrafter"/>
</dbReference>
<dbReference type="GO" id="GO:0070939">
    <property type="term" value="C:Dsl1/NZR complex"/>
    <property type="evidence" value="ECO:0007669"/>
    <property type="project" value="TreeGrafter"/>
</dbReference>
<name>A0AAX4P730_9CHLO</name>
<gene>
    <name evidence="1" type="ORF">HKI87_05g34330</name>
</gene>
<dbReference type="Proteomes" id="UP001472866">
    <property type="component" value="Chromosome 05"/>
</dbReference>